<dbReference type="GO" id="GO:0004035">
    <property type="term" value="F:alkaline phosphatase activity"/>
    <property type="evidence" value="ECO:0007669"/>
    <property type="project" value="TreeGrafter"/>
</dbReference>
<comment type="similarity">
    <text evidence="4">Belongs to the alkaline phosphatase family.</text>
</comment>
<evidence type="ECO:0000256" key="4">
    <source>
        <dbReference type="RuleBase" id="RU003946"/>
    </source>
</evidence>
<reference evidence="7" key="1">
    <citation type="submission" date="2016-10" db="EMBL/GenBank/DDBJ databases">
        <authorList>
            <person name="Varghese N."/>
            <person name="Submissions S."/>
        </authorList>
    </citation>
    <scope>NUCLEOTIDE SEQUENCE [LARGE SCALE GENOMIC DNA]</scope>
    <source>
        <strain evidence="7">DSM 17933</strain>
    </source>
</reference>
<evidence type="ECO:0000256" key="2">
    <source>
        <dbReference type="PIRSR" id="PIRSR601952-1"/>
    </source>
</evidence>
<dbReference type="GO" id="GO:0008081">
    <property type="term" value="F:phosphoric diester hydrolase activity"/>
    <property type="evidence" value="ECO:0007669"/>
    <property type="project" value="InterPro"/>
</dbReference>
<proteinExistence type="inferred from homology"/>
<dbReference type="STRING" id="405671.SAMN05421827_11069"/>
<feature type="binding site" evidence="3">
    <location>
        <position position="391"/>
    </location>
    <ligand>
        <name>Zn(2+)</name>
        <dbReference type="ChEBI" id="CHEBI:29105"/>
        <label>2</label>
    </ligand>
</feature>
<dbReference type="InterPro" id="IPR017850">
    <property type="entry name" value="Alkaline_phosphatase_core_sf"/>
</dbReference>
<dbReference type="CDD" id="cd16012">
    <property type="entry name" value="ALP"/>
    <property type="match status" value="1"/>
</dbReference>
<feature type="chain" id="PRO_5011449574" evidence="5">
    <location>
        <begin position="24"/>
        <end position="621"/>
    </location>
</feature>
<organism evidence="6 7">
    <name type="scientific">Pedobacter terrae</name>
    <dbReference type="NCBI Taxonomy" id="405671"/>
    <lineage>
        <taxon>Bacteria</taxon>
        <taxon>Pseudomonadati</taxon>
        <taxon>Bacteroidota</taxon>
        <taxon>Sphingobacteriia</taxon>
        <taxon>Sphingobacteriales</taxon>
        <taxon>Sphingobacteriaceae</taxon>
        <taxon>Pedobacter</taxon>
    </lineage>
</organism>
<keyword evidence="5" id="KW-0732">Signal</keyword>
<feature type="binding site" evidence="3">
    <location>
        <position position="299"/>
    </location>
    <ligand>
        <name>Mg(2+)</name>
        <dbReference type="ChEBI" id="CHEBI:18420"/>
    </ligand>
</feature>
<evidence type="ECO:0000313" key="6">
    <source>
        <dbReference type="EMBL" id="SDG73410.1"/>
    </source>
</evidence>
<feature type="binding site" evidence="3">
    <location>
        <position position="299"/>
    </location>
    <ligand>
        <name>Zn(2+)</name>
        <dbReference type="ChEBI" id="CHEBI:29105"/>
        <label>2</label>
    </ligand>
</feature>
<comment type="cofactor">
    <cofactor evidence="3">
        <name>Zn(2+)</name>
        <dbReference type="ChEBI" id="CHEBI:29105"/>
    </cofactor>
    <text evidence="3">Binds 2 Zn(2+) ions.</text>
</comment>
<dbReference type="InterPro" id="IPR001952">
    <property type="entry name" value="Alkaline_phosphatase"/>
</dbReference>
<dbReference type="GO" id="GO:0006629">
    <property type="term" value="P:lipid metabolic process"/>
    <property type="evidence" value="ECO:0007669"/>
    <property type="project" value="InterPro"/>
</dbReference>
<dbReference type="Gene3D" id="3.40.720.10">
    <property type="entry name" value="Alkaline Phosphatase, subunit A"/>
    <property type="match status" value="1"/>
</dbReference>
<dbReference type="Gene3D" id="3.20.20.190">
    <property type="entry name" value="Phosphatidylinositol (PI) phosphodiesterase"/>
    <property type="match status" value="1"/>
</dbReference>
<feature type="binding site" evidence="3">
    <location>
        <position position="554"/>
    </location>
    <ligand>
        <name>Zn(2+)</name>
        <dbReference type="ChEBI" id="CHEBI:29105"/>
        <label>2</label>
    </ligand>
</feature>
<dbReference type="CDD" id="cd08577">
    <property type="entry name" value="PI-PLCc_GDPD_SF_unchar3"/>
    <property type="match status" value="1"/>
</dbReference>
<dbReference type="GO" id="GO:0046872">
    <property type="term" value="F:metal ion binding"/>
    <property type="evidence" value="ECO:0007669"/>
    <property type="project" value="UniProtKB-KW"/>
</dbReference>
<protein>
    <submittedName>
        <fullName evidence="6">Alkaline phosphatase</fullName>
    </submittedName>
</protein>
<dbReference type="Proteomes" id="UP000199643">
    <property type="component" value="Unassembled WGS sequence"/>
</dbReference>
<keyword evidence="3" id="KW-0862">Zinc</keyword>
<feature type="binding site" evidence="3">
    <location>
        <position position="393"/>
    </location>
    <ligand>
        <name>Mg(2+)</name>
        <dbReference type="ChEBI" id="CHEBI:18420"/>
    </ligand>
</feature>
<keyword evidence="1" id="KW-0597">Phosphoprotein</keyword>
<evidence type="ECO:0000256" key="1">
    <source>
        <dbReference type="ARBA" id="ARBA00022553"/>
    </source>
</evidence>
<dbReference type="SMART" id="SM00098">
    <property type="entry name" value="alkPPc"/>
    <property type="match status" value="1"/>
</dbReference>
<evidence type="ECO:0000313" key="7">
    <source>
        <dbReference type="Proteomes" id="UP000199643"/>
    </source>
</evidence>
<dbReference type="EMBL" id="FNCH01000010">
    <property type="protein sequence ID" value="SDG73410.1"/>
    <property type="molecule type" value="Genomic_DNA"/>
</dbReference>
<name>A0A1G7WQ91_9SPHI</name>
<feature type="binding site" evidence="3">
    <location>
        <position position="512"/>
    </location>
    <ligand>
        <name>Zn(2+)</name>
        <dbReference type="ChEBI" id="CHEBI:29105"/>
        <label>2</label>
    </ligand>
</feature>
<dbReference type="InterPro" id="IPR039559">
    <property type="entry name" value="AIM6_PI-PLC-like_dom"/>
</dbReference>
<evidence type="ECO:0000256" key="3">
    <source>
        <dbReference type="PIRSR" id="PIRSR601952-2"/>
    </source>
</evidence>
<feature type="signal peptide" evidence="5">
    <location>
        <begin position="1"/>
        <end position="23"/>
    </location>
</feature>
<dbReference type="SUPFAM" id="SSF51695">
    <property type="entry name" value="PLC-like phosphodiesterases"/>
    <property type="match status" value="1"/>
</dbReference>
<gene>
    <name evidence="6" type="ORF">SAMN05421827_11069</name>
</gene>
<keyword evidence="7" id="KW-1185">Reference proteome</keyword>
<feature type="binding site" evidence="3">
    <location>
        <position position="555"/>
    </location>
    <ligand>
        <name>Zn(2+)</name>
        <dbReference type="ChEBI" id="CHEBI:29105"/>
        <label>2</label>
    </ligand>
</feature>
<feature type="active site" description="Phosphoserine intermediate" evidence="2">
    <location>
        <position position="340"/>
    </location>
</feature>
<dbReference type="PANTHER" id="PTHR11596:SF5">
    <property type="entry name" value="ALKALINE PHOSPHATASE"/>
    <property type="match status" value="1"/>
</dbReference>
<evidence type="ECO:0000256" key="5">
    <source>
        <dbReference type="SAM" id="SignalP"/>
    </source>
</evidence>
<dbReference type="SUPFAM" id="SSF53649">
    <property type="entry name" value="Alkaline phosphatase-like"/>
    <property type="match status" value="1"/>
</dbReference>
<keyword evidence="3" id="KW-0479">Metal-binding</keyword>
<feature type="binding site" evidence="3">
    <location>
        <position position="516"/>
    </location>
    <ligand>
        <name>Zn(2+)</name>
        <dbReference type="ChEBI" id="CHEBI:29105"/>
        <label>2</label>
    </ligand>
</feature>
<dbReference type="InterPro" id="IPR017946">
    <property type="entry name" value="PLC-like_Pdiesterase_TIM-brl"/>
</dbReference>
<keyword evidence="3" id="KW-0460">Magnesium</keyword>
<accession>A0A1G7WQ91</accession>
<dbReference type="PRINTS" id="PR00113">
    <property type="entry name" value="ALKPHPHTASE"/>
</dbReference>
<dbReference type="RefSeq" id="WP_244155659.1">
    <property type="nucleotide sequence ID" value="NZ_FNCH01000010.1"/>
</dbReference>
<dbReference type="AlphaFoldDB" id="A0A1G7WQ91"/>
<sequence length="621" mass="68651">MVKKIGINFAVLAFMLGLQSASAQVRLNANRGHSHNDYKQEIPLLTAYYAEMGSIEADVFLKDDELYVAHEAAEIKPGFTLKKIYLDPLARFFKAKGNHPYTNAALKLQLVVDVKENYQHVLPVLLKELESYAEVFDAKKNANAIKVVISGDMPAPADFKNYDEKLSFDGRPTIPYTDAQLARVAMISDDLKNHTVWNGKGNPTKTDEARMRAIITQAHQKGKPFRFWASQDSPNTWIVLERLGVDWINTDKPTKLRDFYLHQDKLTYTNPQPYTPYTPTYKTDGQNRAPKKVILLIGDGMGLAAIHAGLIANHGDLNMARFHYIGFSETAAADAGNTDSAAGGSAMAIGYKTNNRYIGMGPDDQNKINLVDTLSLFGIKSGIITAGDLTDATPAVFYAHQLDRSYNGAIANDLLNSKAEVLVGSNRKAFEQNKNSRLLADLKTKGFQVTNSLTDFEKQQEGKQLVLLDDSATRPIMKGRGDMLKKSLSHTMQILSKNKPGFFIMAEGAQIDYGGHTNDLPYLVSELHDFDRTIAEALRFADEDGETLVIVTADHETGGLTLLDGDAEKGMVRGEFSTNDHTGIMVPVFAYGPGAQNFSGVYPNNQIFHKIIRAYRLAKAK</sequence>
<dbReference type="PANTHER" id="PTHR11596">
    <property type="entry name" value="ALKALINE PHOSPHATASE"/>
    <property type="match status" value="1"/>
</dbReference>
<dbReference type="Pfam" id="PF00245">
    <property type="entry name" value="Alk_phosphatase"/>
    <property type="match status" value="1"/>
</dbReference>
<feature type="binding site" evidence="3">
    <location>
        <position position="507"/>
    </location>
    <ligand>
        <name>Mg(2+)</name>
        <dbReference type="ChEBI" id="CHEBI:18420"/>
    </ligand>
</feature>
<comment type="cofactor">
    <cofactor evidence="3">
        <name>Mg(2+)</name>
        <dbReference type="ChEBI" id="CHEBI:18420"/>
    </cofactor>
    <text evidence="3">Binds 1 Mg(2+) ion.</text>
</comment>